<dbReference type="EMBL" id="MNQV01000069">
    <property type="protein sequence ID" value="OKZ54088.1"/>
    <property type="molecule type" value="Genomic_DNA"/>
</dbReference>
<comment type="caution">
    <text evidence="2">The sequence shown here is derived from an EMBL/GenBank/DDBJ whole genome shotgun (WGS) entry which is preliminary data.</text>
</comment>
<gene>
    <name evidence="2" type="ORF">BHV80_02910</name>
</gene>
<protein>
    <submittedName>
        <fullName evidence="2">Uncharacterized protein</fullName>
    </submittedName>
</protein>
<sequence>MPISRQERITRKAISPLFAINTFFIIFLLIITGVNFAGIETVLDGFQAVMAQAIGIILH</sequence>
<keyword evidence="1" id="KW-0472">Membrane</keyword>
<reference evidence="2 3" key="1">
    <citation type="journal article" date="2016" name="Nat. Biotechnol.">
        <title>Measurement of bacterial replication rates in microbial communities.</title>
        <authorList>
            <person name="Brown C.T."/>
            <person name="Olm M.R."/>
            <person name="Thomas B.C."/>
            <person name="Banfield J.F."/>
        </authorList>
    </citation>
    <scope>NUCLEOTIDE SEQUENCE [LARGE SCALE GENOMIC DNA]</scope>
    <source>
        <strain evidence="2">42_262</strain>
    </source>
</reference>
<accession>A0A1Q6JLX7</accession>
<name>A0A1Q6JLX7_PHOVU</name>
<keyword evidence="1" id="KW-0812">Transmembrane</keyword>
<proteinExistence type="predicted"/>
<organism evidence="2 3">
    <name type="scientific">Phocaeicola vulgatus</name>
    <name type="common">Bacteroides vulgatus</name>
    <dbReference type="NCBI Taxonomy" id="821"/>
    <lineage>
        <taxon>Bacteria</taxon>
        <taxon>Pseudomonadati</taxon>
        <taxon>Bacteroidota</taxon>
        <taxon>Bacteroidia</taxon>
        <taxon>Bacteroidales</taxon>
        <taxon>Bacteroidaceae</taxon>
        <taxon>Phocaeicola</taxon>
    </lineage>
</organism>
<dbReference type="Proteomes" id="UP000186631">
    <property type="component" value="Unassembled WGS sequence"/>
</dbReference>
<feature type="transmembrane region" description="Helical" evidence="1">
    <location>
        <begin position="20"/>
        <end position="39"/>
    </location>
</feature>
<evidence type="ECO:0000256" key="1">
    <source>
        <dbReference type="SAM" id="Phobius"/>
    </source>
</evidence>
<dbReference type="AlphaFoldDB" id="A0A1Q6JLX7"/>
<evidence type="ECO:0000313" key="3">
    <source>
        <dbReference type="Proteomes" id="UP000186631"/>
    </source>
</evidence>
<keyword evidence="1" id="KW-1133">Transmembrane helix</keyword>
<evidence type="ECO:0000313" key="2">
    <source>
        <dbReference type="EMBL" id="OKZ54088.1"/>
    </source>
</evidence>